<feature type="compositionally biased region" description="Polar residues" evidence="1">
    <location>
        <begin position="213"/>
        <end position="224"/>
    </location>
</feature>
<dbReference type="InterPro" id="IPR045068">
    <property type="entry name" value="BACURD1-3"/>
</dbReference>
<dbReference type="Pfam" id="PF02214">
    <property type="entry name" value="BTB_2"/>
    <property type="match status" value="1"/>
</dbReference>
<dbReference type="InterPro" id="IPR011333">
    <property type="entry name" value="SKP1/BTB/POZ_sf"/>
</dbReference>
<evidence type="ECO:0000256" key="1">
    <source>
        <dbReference type="SAM" id="MobiDB-lite"/>
    </source>
</evidence>
<reference evidence="3 4" key="1">
    <citation type="submission" date="2020-06" db="EMBL/GenBank/DDBJ databases">
        <authorList>
            <person name="Li R."/>
            <person name="Bekaert M."/>
        </authorList>
    </citation>
    <scope>NUCLEOTIDE SEQUENCE [LARGE SCALE GENOMIC DNA]</scope>
    <source>
        <strain evidence="4">wild</strain>
    </source>
</reference>
<dbReference type="EMBL" id="CACVKT020007762">
    <property type="protein sequence ID" value="CAC5410273.1"/>
    <property type="molecule type" value="Genomic_DNA"/>
</dbReference>
<dbReference type="Proteomes" id="UP000507470">
    <property type="component" value="Unassembled WGS sequence"/>
</dbReference>
<dbReference type="GO" id="GO:0051260">
    <property type="term" value="P:protein homooligomerization"/>
    <property type="evidence" value="ECO:0007669"/>
    <property type="project" value="InterPro"/>
</dbReference>
<feature type="domain" description="Potassium channel tetramerisation-type BTB" evidence="2">
    <location>
        <begin position="323"/>
        <end position="410"/>
    </location>
</feature>
<dbReference type="SUPFAM" id="SSF54695">
    <property type="entry name" value="POZ domain"/>
    <property type="match status" value="1"/>
</dbReference>
<feature type="region of interest" description="Disordered" evidence="1">
    <location>
        <begin position="257"/>
        <end position="296"/>
    </location>
</feature>
<organism evidence="3 4">
    <name type="scientific">Mytilus coruscus</name>
    <name type="common">Sea mussel</name>
    <dbReference type="NCBI Taxonomy" id="42192"/>
    <lineage>
        <taxon>Eukaryota</taxon>
        <taxon>Metazoa</taxon>
        <taxon>Spiralia</taxon>
        <taxon>Lophotrochozoa</taxon>
        <taxon>Mollusca</taxon>
        <taxon>Bivalvia</taxon>
        <taxon>Autobranchia</taxon>
        <taxon>Pteriomorphia</taxon>
        <taxon>Mytilida</taxon>
        <taxon>Mytiloidea</taxon>
        <taxon>Mytilidae</taxon>
        <taxon>Mytilinae</taxon>
        <taxon>Mytilus</taxon>
    </lineage>
</organism>
<evidence type="ECO:0000313" key="4">
    <source>
        <dbReference type="Proteomes" id="UP000507470"/>
    </source>
</evidence>
<feature type="region of interest" description="Disordered" evidence="1">
    <location>
        <begin position="149"/>
        <end position="231"/>
    </location>
</feature>
<proteinExistence type="predicted"/>
<name>A0A6J8DNS9_MYTCO</name>
<evidence type="ECO:0000259" key="2">
    <source>
        <dbReference type="Pfam" id="PF02214"/>
    </source>
</evidence>
<evidence type="ECO:0000313" key="3">
    <source>
        <dbReference type="EMBL" id="CAC5410273.1"/>
    </source>
</evidence>
<dbReference type="OrthoDB" id="2414723at2759"/>
<dbReference type="PANTHER" id="PTHR11145">
    <property type="entry name" value="BTB/POZ DOMAIN-CONTAINING ADAPTER FOR CUL3-MEDIATED RHOA DEGRADATION PROTEIN FAMILY MEMBER"/>
    <property type="match status" value="1"/>
</dbReference>
<sequence>MPLDLLIGRPKEDSDDDMNYSTYAKDLQEKLEIIHNFATQRIYKSSDLMKKCQSNFLREAGASLQDLRRQRNSVQMANISWSNTVHMVLNARCAKRYSKREQQDPRHGACEAGDANQVLINKQTGETGLKIRDEYIQFKDEHVQRNIEMVSRKVGTPPQRKIRPFVSASRGRSPKRSLERRDTHRRHSRSPSRRRREEPGPSVRSVVTKLDAPTSTGRASSSSPGRDGHDTRIVLSQSPRAVVATSQANAAVTVRARSVSSSSSSSSSSTSSDSSELSIHAEEGGVSPPAEVQGLVPSEPIQFVTEDMKKKMQQVRRSQDNKIIMNIWGTKFETSRDTLSILVVPGSLFSALCQETLQKGSVFLDRDPTHFKIVLNYLRIRDNFSRNILPKNRPYLEEMMLEADFYQLIGLYRE</sequence>
<gene>
    <name evidence="3" type="ORF">MCOR_43474</name>
</gene>
<feature type="compositionally biased region" description="Basic residues" evidence="1">
    <location>
        <begin position="183"/>
        <end position="194"/>
    </location>
</feature>
<dbReference type="AlphaFoldDB" id="A0A6J8DNS9"/>
<feature type="compositionally biased region" description="Low complexity" evidence="1">
    <location>
        <begin position="258"/>
        <end position="278"/>
    </location>
</feature>
<keyword evidence="4" id="KW-1185">Reference proteome</keyword>
<dbReference type="Gene3D" id="3.30.710.10">
    <property type="entry name" value="Potassium Channel Kv1.1, Chain A"/>
    <property type="match status" value="1"/>
</dbReference>
<accession>A0A6J8DNS9</accession>
<protein>
    <recommendedName>
        <fullName evidence="2">Potassium channel tetramerisation-type BTB domain-containing protein</fullName>
    </recommendedName>
</protein>
<dbReference type="InterPro" id="IPR003131">
    <property type="entry name" value="T1-type_BTB"/>
</dbReference>
<dbReference type="PANTHER" id="PTHR11145:SF8">
    <property type="entry name" value="RE57120P"/>
    <property type="match status" value="1"/>
</dbReference>